<protein>
    <submittedName>
        <fullName evidence="2">Uncharacterized protein</fullName>
    </submittedName>
</protein>
<dbReference type="EMBL" id="JAVHJL010000012">
    <property type="protein sequence ID" value="KAK6495679.1"/>
    <property type="molecule type" value="Genomic_DNA"/>
</dbReference>
<feature type="region of interest" description="Disordered" evidence="1">
    <location>
        <begin position="188"/>
        <end position="211"/>
    </location>
</feature>
<reference evidence="2 3" key="1">
    <citation type="submission" date="2023-08" db="EMBL/GenBank/DDBJ databases">
        <authorList>
            <person name="Palmer J.M."/>
        </authorList>
    </citation>
    <scope>NUCLEOTIDE SEQUENCE [LARGE SCALE GENOMIC DNA]</scope>
    <source>
        <strain evidence="2 3">TWF481</strain>
    </source>
</reference>
<evidence type="ECO:0000256" key="1">
    <source>
        <dbReference type="SAM" id="MobiDB-lite"/>
    </source>
</evidence>
<gene>
    <name evidence="2" type="ORF">TWF481_002727</name>
</gene>
<name>A0AAV9VT30_9PEZI</name>
<dbReference type="Proteomes" id="UP001370758">
    <property type="component" value="Unassembled WGS sequence"/>
</dbReference>
<keyword evidence="3" id="KW-1185">Reference proteome</keyword>
<dbReference type="AlphaFoldDB" id="A0AAV9VT30"/>
<accession>A0AAV9VT30</accession>
<sequence length="228" mass="24801">MNGLIKKTISVQDGHNRQFHLISYYIPQDVLDSLTKPTEISSYSHVRPRITLSISSLQKQPASGVPERPSFIGDGVDAMFEARAGEDGPYSRHDRHDPHVFLPSNFPSGPSTSDYNYMGPLVNYFPPTGSPHGYPGNLSHQSDPMKLLDYGIGHGSHNLRHHPPYLPYASSTPVSALLSLPAQTKTITSQNWTGSPDSDRQSSPPNTSALSGSALYQTAYSTIGGNLL</sequence>
<comment type="caution">
    <text evidence="2">The sequence shown here is derived from an EMBL/GenBank/DDBJ whole genome shotgun (WGS) entry which is preliminary data.</text>
</comment>
<organism evidence="2 3">
    <name type="scientific">Arthrobotrys musiformis</name>
    <dbReference type="NCBI Taxonomy" id="47236"/>
    <lineage>
        <taxon>Eukaryota</taxon>
        <taxon>Fungi</taxon>
        <taxon>Dikarya</taxon>
        <taxon>Ascomycota</taxon>
        <taxon>Pezizomycotina</taxon>
        <taxon>Orbiliomycetes</taxon>
        <taxon>Orbiliales</taxon>
        <taxon>Orbiliaceae</taxon>
        <taxon>Arthrobotrys</taxon>
    </lineage>
</organism>
<proteinExistence type="predicted"/>
<evidence type="ECO:0000313" key="2">
    <source>
        <dbReference type="EMBL" id="KAK6495679.1"/>
    </source>
</evidence>
<evidence type="ECO:0000313" key="3">
    <source>
        <dbReference type="Proteomes" id="UP001370758"/>
    </source>
</evidence>